<evidence type="ECO:0000313" key="3">
    <source>
        <dbReference type="EMBL" id="KRG65568.1"/>
    </source>
</evidence>
<dbReference type="OrthoDB" id="2004788at2"/>
<organism evidence="3 4">
    <name type="scientific">Stenotrophomonas humi</name>
    <dbReference type="NCBI Taxonomy" id="405444"/>
    <lineage>
        <taxon>Bacteria</taxon>
        <taxon>Pseudomonadati</taxon>
        <taxon>Pseudomonadota</taxon>
        <taxon>Gammaproteobacteria</taxon>
        <taxon>Lysobacterales</taxon>
        <taxon>Lysobacteraceae</taxon>
        <taxon>Stenotrophomonas</taxon>
    </lineage>
</organism>
<feature type="domain" description="Putative host cell surface-exposed lipoprotein Ltp-like HTH region" evidence="2">
    <location>
        <begin position="136"/>
        <end position="177"/>
    </location>
</feature>
<keyword evidence="4" id="KW-1185">Reference proteome</keyword>
<feature type="domain" description="Putative host cell surface-exposed lipoprotein Ltp-like HTH region" evidence="2">
    <location>
        <begin position="88"/>
        <end position="133"/>
    </location>
</feature>
<evidence type="ECO:0000313" key="4">
    <source>
        <dbReference type="Proteomes" id="UP000050864"/>
    </source>
</evidence>
<dbReference type="Pfam" id="PF07553">
    <property type="entry name" value="Lipoprotein_Ltp"/>
    <property type="match status" value="2"/>
</dbReference>
<evidence type="ECO:0000259" key="2">
    <source>
        <dbReference type="Pfam" id="PF07553"/>
    </source>
</evidence>
<dbReference type="STRING" id="405444.ABB26_03190"/>
<dbReference type="InterPro" id="IPR011434">
    <property type="entry name" value="Ltp-like_HTH"/>
</dbReference>
<keyword evidence="3" id="KW-0449">Lipoprotein</keyword>
<dbReference type="Proteomes" id="UP000050864">
    <property type="component" value="Unassembled WGS sequence"/>
</dbReference>
<gene>
    <name evidence="3" type="ORF">ABB26_03190</name>
</gene>
<dbReference type="RefSeq" id="WP_057632130.1">
    <property type="nucleotide sequence ID" value="NZ_LDJI01000006.1"/>
</dbReference>
<reference evidence="3 4" key="1">
    <citation type="submission" date="2015-05" db="EMBL/GenBank/DDBJ databases">
        <title>Genome sequencing and analysis of members of genus Stenotrophomonas.</title>
        <authorList>
            <person name="Patil P.P."/>
            <person name="Midha S."/>
            <person name="Patil P.B."/>
        </authorList>
    </citation>
    <scope>NUCLEOTIDE SEQUENCE [LARGE SCALE GENOMIC DNA]</scope>
    <source>
        <strain evidence="3 4">DSM 18929</strain>
    </source>
</reference>
<protein>
    <submittedName>
        <fullName evidence="3">Host cell surface-exposed lipoprotein</fullName>
    </submittedName>
</protein>
<dbReference type="InterPro" id="IPR036388">
    <property type="entry name" value="WH-like_DNA-bd_sf"/>
</dbReference>
<dbReference type="PATRIC" id="fig|405444.3.peg.3302"/>
<dbReference type="Gene3D" id="1.10.10.10">
    <property type="entry name" value="Winged helix-like DNA-binding domain superfamily/Winged helix DNA-binding domain"/>
    <property type="match status" value="2"/>
</dbReference>
<evidence type="ECO:0000256" key="1">
    <source>
        <dbReference type="SAM" id="MobiDB-lite"/>
    </source>
</evidence>
<feature type="region of interest" description="Disordered" evidence="1">
    <location>
        <begin position="29"/>
        <end position="69"/>
    </location>
</feature>
<proteinExistence type="predicted"/>
<accession>A0A0R0C8E5</accession>
<name>A0A0R0C8E5_9GAMM</name>
<sequence length="187" mass="19470">MKKFLKWILIAFVGLLALGMIIEATKSPEQKAADAAAREQKAAERAEAKKQEAARVEEKKEEAAPVEAKKEEAAAAAAAAAPSLTGPQKNAIRSAEQYLSMGGFSRNGLINQLSADAGEGFSVADATFAVDSLNADWNEQAAKSAAQYLSIQGFSCKGLIEQLSSSAGDKYTVSEATSGAHKAGACS</sequence>
<dbReference type="EMBL" id="LDJI01000006">
    <property type="protein sequence ID" value="KRG65568.1"/>
    <property type="molecule type" value="Genomic_DNA"/>
</dbReference>
<comment type="caution">
    <text evidence="3">The sequence shown here is derived from an EMBL/GenBank/DDBJ whole genome shotgun (WGS) entry which is preliminary data.</text>
</comment>
<dbReference type="AlphaFoldDB" id="A0A0R0C8E5"/>